<dbReference type="Gene3D" id="3.10.450.50">
    <property type="match status" value="1"/>
</dbReference>
<dbReference type="SUPFAM" id="SSF54427">
    <property type="entry name" value="NTF2-like"/>
    <property type="match status" value="1"/>
</dbReference>
<reference evidence="1 2" key="1">
    <citation type="journal article" date="2021" name="Sci. Rep.">
        <title>The distribution of antibiotic resistance genes in chicken gut microbiota commensals.</title>
        <authorList>
            <person name="Juricova H."/>
            <person name="Matiasovicova J."/>
            <person name="Kubasova T."/>
            <person name="Cejkova D."/>
            <person name="Rychlik I."/>
        </authorList>
    </citation>
    <scope>NUCLEOTIDE SEQUENCE [LARGE SCALE GENOMIC DNA]</scope>
    <source>
        <strain evidence="1 2">An829</strain>
    </source>
</reference>
<sequence length="133" mass="14489">MSECSCANAKVVSVDEYNAVIEAARHYVDGLRTGDAETVAKAFHKDAIMYGLAGGKSLLGGPIGNLYDFVRQNGSAPDIKTRIDVLAITPTTAVVRIDMEKDAIGADYNDYLTFIKLDGRWQAIAKVFHQFNC</sequence>
<accession>A0ABS2DS65</accession>
<dbReference type="EMBL" id="JACJJC010000009">
    <property type="protein sequence ID" value="MBM6704192.1"/>
    <property type="molecule type" value="Genomic_DNA"/>
</dbReference>
<comment type="caution">
    <text evidence="1">The sequence shown here is derived from an EMBL/GenBank/DDBJ whole genome shotgun (WGS) entry which is preliminary data.</text>
</comment>
<dbReference type="RefSeq" id="WP_205102665.1">
    <property type="nucleotide sequence ID" value="NZ_JACJJC010000009.1"/>
</dbReference>
<dbReference type="Pfam" id="PF12893">
    <property type="entry name" value="Lumazine_bd_2"/>
    <property type="match status" value="1"/>
</dbReference>
<dbReference type="InterPro" id="IPR032710">
    <property type="entry name" value="NTF2-like_dom_sf"/>
</dbReference>
<dbReference type="InterPro" id="IPR039437">
    <property type="entry name" value="FrzH/put_lumazine-bd"/>
</dbReference>
<evidence type="ECO:0000313" key="1">
    <source>
        <dbReference type="EMBL" id="MBM6704192.1"/>
    </source>
</evidence>
<evidence type="ECO:0000313" key="2">
    <source>
        <dbReference type="Proteomes" id="UP000715095"/>
    </source>
</evidence>
<protein>
    <submittedName>
        <fullName evidence="1">Nuclear transport factor 2 family protein</fullName>
    </submittedName>
</protein>
<dbReference type="Proteomes" id="UP000715095">
    <property type="component" value="Unassembled WGS sequence"/>
</dbReference>
<name>A0ABS2DS65_9BURK</name>
<gene>
    <name evidence="1" type="ORF">H6A60_06810</name>
</gene>
<organism evidence="1 2">
    <name type="scientific">Sutterella massiliensis</name>
    <dbReference type="NCBI Taxonomy" id="1816689"/>
    <lineage>
        <taxon>Bacteria</taxon>
        <taxon>Pseudomonadati</taxon>
        <taxon>Pseudomonadota</taxon>
        <taxon>Betaproteobacteria</taxon>
        <taxon>Burkholderiales</taxon>
        <taxon>Sutterellaceae</taxon>
        <taxon>Sutterella</taxon>
    </lineage>
</organism>
<keyword evidence="2" id="KW-1185">Reference proteome</keyword>
<proteinExistence type="predicted"/>